<gene>
    <name evidence="3" type="ORF">A2853_01435</name>
</gene>
<feature type="region of interest" description="Disordered" evidence="1">
    <location>
        <begin position="85"/>
        <end position="107"/>
    </location>
</feature>
<protein>
    <submittedName>
        <fullName evidence="3">Uncharacterized protein</fullName>
    </submittedName>
</protein>
<evidence type="ECO:0000313" key="3">
    <source>
        <dbReference type="EMBL" id="OGG58160.1"/>
    </source>
</evidence>
<keyword evidence="2" id="KW-0812">Transmembrane</keyword>
<comment type="caution">
    <text evidence="3">The sequence shown here is derived from an EMBL/GenBank/DDBJ whole genome shotgun (WGS) entry which is preliminary data.</text>
</comment>
<evidence type="ECO:0000256" key="2">
    <source>
        <dbReference type="SAM" id="Phobius"/>
    </source>
</evidence>
<accession>A0A1F6D9Z3</accession>
<reference evidence="3 4" key="1">
    <citation type="journal article" date="2016" name="Nat. Commun.">
        <title>Thousands of microbial genomes shed light on interconnected biogeochemical processes in an aquifer system.</title>
        <authorList>
            <person name="Anantharaman K."/>
            <person name="Brown C.T."/>
            <person name="Hug L.A."/>
            <person name="Sharon I."/>
            <person name="Castelle C.J."/>
            <person name="Probst A.J."/>
            <person name="Thomas B.C."/>
            <person name="Singh A."/>
            <person name="Wilkins M.J."/>
            <person name="Karaoz U."/>
            <person name="Brodie E.L."/>
            <person name="Williams K.H."/>
            <person name="Hubbard S.S."/>
            <person name="Banfield J.F."/>
        </authorList>
    </citation>
    <scope>NUCLEOTIDE SEQUENCE [LARGE SCALE GENOMIC DNA]</scope>
</reference>
<sequence length="107" mass="11115">MSLSPHAKILLTVVAAIAATLVLTVCFSLYRIWPQALSGISIGSGSQERASQDKATLLEQITPAPVSSATVSQYSKVLKAMSASSGAGGASMSEQEKLDMLAQMQSN</sequence>
<dbReference type="Proteomes" id="UP000177958">
    <property type="component" value="Unassembled WGS sequence"/>
</dbReference>
<keyword evidence="2" id="KW-1133">Transmembrane helix</keyword>
<evidence type="ECO:0000256" key="1">
    <source>
        <dbReference type="SAM" id="MobiDB-lite"/>
    </source>
</evidence>
<feature type="transmembrane region" description="Helical" evidence="2">
    <location>
        <begin position="6"/>
        <end position="30"/>
    </location>
</feature>
<organism evidence="3 4">
    <name type="scientific">Candidatus Kaiserbacteria bacterium RIFCSPHIGHO2_01_FULL_55_17</name>
    <dbReference type="NCBI Taxonomy" id="1798484"/>
    <lineage>
        <taxon>Bacteria</taxon>
        <taxon>Candidatus Kaiseribacteriota</taxon>
    </lineage>
</organism>
<dbReference type="AlphaFoldDB" id="A0A1F6D9Z3"/>
<name>A0A1F6D9Z3_9BACT</name>
<evidence type="ECO:0000313" key="4">
    <source>
        <dbReference type="Proteomes" id="UP000177958"/>
    </source>
</evidence>
<dbReference type="EMBL" id="MFKX01000006">
    <property type="protein sequence ID" value="OGG58160.1"/>
    <property type="molecule type" value="Genomic_DNA"/>
</dbReference>
<proteinExistence type="predicted"/>
<keyword evidence="2" id="KW-0472">Membrane</keyword>